<dbReference type="PANTHER" id="PTHR43784:SF2">
    <property type="entry name" value="GDSL-LIKE LIPASE_ACYLHYDROLASE, PUTATIVE (AFU_ORTHOLOGUE AFUA_2G00820)-RELATED"/>
    <property type="match status" value="1"/>
</dbReference>
<proteinExistence type="predicted"/>
<gene>
    <name evidence="2" type="ORF">IAD28_01585</name>
</gene>
<organism evidence="2 3">
    <name type="scientific">Candidatus Faeciplasma avium</name>
    <dbReference type="NCBI Taxonomy" id="2840798"/>
    <lineage>
        <taxon>Bacteria</taxon>
        <taxon>Bacillati</taxon>
        <taxon>Bacillota</taxon>
        <taxon>Clostridia</taxon>
        <taxon>Eubacteriales</taxon>
        <taxon>Oscillospiraceae</taxon>
        <taxon>Oscillospiraceae incertae sedis</taxon>
        <taxon>Candidatus Faeciplasma</taxon>
    </lineage>
</organism>
<reference evidence="2" key="1">
    <citation type="submission" date="2020-10" db="EMBL/GenBank/DDBJ databases">
        <authorList>
            <person name="Gilroy R."/>
        </authorList>
    </citation>
    <scope>NUCLEOTIDE SEQUENCE</scope>
    <source>
        <strain evidence="2">1370</strain>
    </source>
</reference>
<dbReference type="EMBL" id="DVOL01000020">
    <property type="protein sequence ID" value="HIV10371.1"/>
    <property type="molecule type" value="Genomic_DNA"/>
</dbReference>
<feature type="domain" description="SGNH hydrolase-type esterase" evidence="1">
    <location>
        <begin position="228"/>
        <end position="408"/>
    </location>
</feature>
<dbReference type="InterPro" id="IPR036514">
    <property type="entry name" value="SGNH_hydro_sf"/>
</dbReference>
<protein>
    <recommendedName>
        <fullName evidence="1">SGNH hydrolase-type esterase domain-containing protein</fullName>
    </recommendedName>
</protein>
<dbReference type="Proteomes" id="UP000823960">
    <property type="component" value="Unassembled WGS sequence"/>
</dbReference>
<sequence>MTSINTFYDKKGGKSVSRAGSRLKRLALLLTAFSLLLTVMGGCEKAPERTEGWHASWGMAAQQAGDSEIPTTVSLKENTLRQLITPTLGGDKLRLTISNEYGSIPMIIDEVHIAKADGLGSSKIDTSTDTVLSFSGSSSVTIEPGVRMTSDELSFSVSSLEPLAVTIKFGKYTGGGITCHSTANTTCWIAEGDHVSDETMPQGETKSCWYFITGLDVWADAEANTIVCLGDSITDGVGAAYDNNTSWPDYLSSHLSGQNTSVINMGISGNILSGDWGVKSRLERDVLSIPGVTHCFLLIGINDIGGSTEDITDRLIADYKEILERCHEAGIKVYACSMTPIKGSGYYSELHETIRVNCNEFLLSEDNGFDGVVDFSSAIAREDDPSQMKDEYNCSWGDFLHPGVAGYDVMGELAYEKFLEFNS</sequence>
<dbReference type="Pfam" id="PF13472">
    <property type="entry name" value="Lipase_GDSL_2"/>
    <property type="match status" value="1"/>
</dbReference>
<dbReference type="Gene3D" id="3.40.50.1110">
    <property type="entry name" value="SGNH hydrolase"/>
    <property type="match status" value="1"/>
</dbReference>
<comment type="caution">
    <text evidence="2">The sequence shown here is derived from an EMBL/GenBank/DDBJ whole genome shotgun (WGS) entry which is preliminary data.</text>
</comment>
<name>A0A9D1NQI4_9FIRM</name>
<evidence type="ECO:0000259" key="1">
    <source>
        <dbReference type="Pfam" id="PF13472"/>
    </source>
</evidence>
<evidence type="ECO:0000313" key="2">
    <source>
        <dbReference type="EMBL" id="HIV10371.1"/>
    </source>
</evidence>
<dbReference type="InterPro" id="IPR013830">
    <property type="entry name" value="SGNH_hydro"/>
</dbReference>
<dbReference type="InterPro" id="IPR053140">
    <property type="entry name" value="GDSL_Rv0518-like"/>
</dbReference>
<dbReference type="AlphaFoldDB" id="A0A9D1NQI4"/>
<reference evidence="2" key="2">
    <citation type="journal article" date="2021" name="PeerJ">
        <title>Extensive microbial diversity within the chicken gut microbiome revealed by metagenomics and culture.</title>
        <authorList>
            <person name="Gilroy R."/>
            <person name="Ravi A."/>
            <person name="Getino M."/>
            <person name="Pursley I."/>
            <person name="Horton D.L."/>
            <person name="Alikhan N.F."/>
            <person name="Baker D."/>
            <person name="Gharbi K."/>
            <person name="Hall N."/>
            <person name="Watson M."/>
            <person name="Adriaenssens E.M."/>
            <person name="Foster-Nyarko E."/>
            <person name="Jarju S."/>
            <person name="Secka A."/>
            <person name="Antonio M."/>
            <person name="Oren A."/>
            <person name="Chaudhuri R.R."/>
            <person name="La Ragione R."/>
            <person name="Hildebrand F."/>
            <person name="Pallen M.J."/>
        </authorList>
    </citation>
    <scope>NUCLEOTIDE SEQUENCE</scope>
    <source>
        <strain evidence="2">1370</strain>
    </source>
</reference>
<evidence type="ECO:0000313" key="3">
    <source>
        <dbReference type="Proteomes" id="UP000823960"/>
    </source>
</evidence>
<dbReference type="PANTHER" id="PTHR43784">
    <property type="entry name" value="GDSL-LIKE LIPASE/ACYLHYDROLASE, PUTATIVE (AFU_ORTHOLOGUE AFUA_2G00820)-RELATED"/>
    <property type="match status" value="1"/>
</dbReference>
<dbReference type="SUPFAM" id="SSF52266">
    <property type="entry name" value="SGNH hydrolase"/>
    <property type="match status" value="1"/>
</dbReference>
<accession>A0A9D1NQI4</accession>